<accession>A0A8S1JDR0</accession>
<evidence type="ECO:0000313" key="2">
    <source>
        <dbReference type="EMBL" id="CAD7703791.1"/>
    </source>
</evidence>
<name>A0A8S1JDR0_9CHLO</name>
<feature type="non-terminal residue" evidence="2">
    <location>
        <position position="1"/>
    </location>
</feature>
<dbReference type="Proteomes" id="UP000708148">
    <property type="component" value="Unassembled WGS sequence"/>
</dbReference>
<dbReference type="EMBL" id="CAJHUC010002418">
    <property type="protein sequence ID" value="CAD7703791.1"/>
    <property type="molecule type" value="Genomic_DNA"/>
</dbReference>
<keyword evidence="3" id="KW-1185">Reference proteome</keyword>
<keyword evidence="1" id="KW-0175">Coiled coil</keyword>
<dbReference type="AlphaFoldDB" id="A0A8S1JDR0"/>
<organism evidence="2 3">
    <name type="scientific">Ostreobium quekettii</name>
    <dbReference type="NCBI Taxonomy" id="121088"/>
    <lineage>
        <taxon>Eukaryota</taxon>
        <taxon>Viridiplantae</taxon>
        <taxon>Chlorophyta</taxon>
        <taxon>core chlorophytes</taxon>
        <taxon>Ulvophyceae</taxon>
        <taxon>TCBD clade</taxon>
        <taxon>Bryopsidales</taxon>
        <taxon>Ostreobineae</taxon>
        <taxon>Ostreobiaceae</taxon>
        <taxon>Ostreobium</taxon>
    </lineage>
</organism>
<feature type="coiled-coil region" evidence="1">
    <location>
        <begin position="231"/>
        <end position="279"/>
    </location>
</feature>
<protein>
    <submittedName>
        <fullName evidence="2">Uncharacterized protein</fullName>
    </submittedName>
</protein>
<evidence type="ECO:0000256" key="1">
    <source>
        <dbReference type="SAM" id="Coils"/>
    </source>
</evidence>
<feature type="coiled-coil region" evidence="1">
    <location>
        <begin position="2"/>
        <end position="68"/>
    </location>
</feature>
<feature type="coiled-coil region" evidence="1">
    <location>
        <begin position="97"/>
        <end position="138"/>
    </location>
</feature>
<gene>
    <name evidence="2" type="ORF">OSTQU699_LOCUS9148</name>
</gene>
<comment type="caution">
    <text evidence="2">The sequence shown here is derived from an EMBL/GenBank/DDBJ whole genome shotgun (WGS) entry which is preliminary data.</text>
</comment>
<reference evidence="2" key="1">
    <citation type="submission" date="2020-12" db="EMBL/GenBank/DDBJ databases">
        <authorList>
            <person name="Iha C."/>
        </authorList>
    </citation>
    <scope>NUCLEOTIDE SEQUENCE</scope>
</reference>
<proteinExistence type="predicted"/>
<sequence>MEMALQERLMALREELEQSEQRRHKALSDLAKLSTFCGGDAGELKERLKDEQQQNAEMSNVLKRASDQRDGLVLFLEDSRKTLAALEPGLVQASSNMDSLTDTLALQHQQLQVAQKELQEVSNDRDAMAVRVQELQHDTGCAERLLEALDPLQLANGRDGALSLDDVAVRLELCAQGLRQDQLGGTNGRCPMGSLLPRMQAALEALICCIKQALESSNPEDCSSTGLVEKLRTVAKEKRQLESELASTRGDLGHMLQERSELERTATELETAVHREMAKLTASQDHQYRLKKALDE</sequence>
<evidence type="ECO:0000313" key="3">
    <source>
        <dbReference type="Proteomes" id="UP000708148"/>
    </source>
</evidence>